<dbReference type="InterPro" id="IPR033905">
    <property type="entry name" value="Secretory_peroxidase"/>
</dbReference>
<keyword evidence="11 18" id="KW-0408">Iron</keyword>
<proteinExistence type="inferred from homology"/>
<dbReference type="InterPro" id="IPR000823">
    <property type="entry name" value="Peroxidase_pln"/>
</dbReference>
<comment type="subcellular location">
    <subcellularLocation>
        <location evidence="2 21">Secreted</location>
    </subcellularLocation>
</comment>
<dbReference type="RefSeq" id="XP_040378045.1">
    <property type="nucleotide sequence ID" value="XM_040522111.1"/>
</dbReference>
<dbReference type="Proteomes" id="UP000006038">
    <property type="component" value="Unassembled WGS sequence"/>
</dbReference>
<evidence type="ECO:0000256" key="17">
    <source>
        <dbReference type="PIRSR" id="PIRSR600823-2"/>
    </source>
</evidence>
<organism evidence="23">
    <name type="scientific">Oryza brachyantha</name>
    <name type="common">malo sina</name>
    <dbReference type="NCBI Taxonomy" id="4533"/>
    <lineage>
        <taxon>Eukaryota</taxon>
        <taxon>Viridiplantae</taxon>
        <taxon>Streptophyta</taxon>
        <taxon>Embryophyta</taxon>
        <taxon>Tracheophyta</taxon>
        <taxon>Spermatophyta</taxon>
        <taxon>Magnoliopsida</taxon>
        <taxon>Liliopsida</taxon>
        <taxon>Poales</taxon>
        <taxon>Poaceae</taxon>
        <taxon>BOP clade</taxon>
        <taxon>Oryzoideae</taxon>
        <taxon>Oryzeae</taxon>
        <taxon>Oryzinae</taxon>
        <taxon>Oryza</taxon>
    </lineage>
</organism>
<dbReference type="EC" id="1.11.1.7" evidence="4 21"/>
<keyword evidence="6 21" id="KW-0349">Heme</keyword>
<feature type="binding site" evidence="18">
    <location>
        <position position="68"/>
    </location>
    <ligand>
        <name>Ca(2+)</name>
        <dbReference type="ChEBI" id="CHEBI:29108"/>
        <label>1</label>
    </ligand>
</feature>
<evidence type="ECO:0000256" key="14">
    <source>
        <dbReference type="ARBA" id="ARBA00023283"/>
    </source>
</evidence>
<dbReference type="GeneID" id="121053864"/>
<accession>J3KVH5</accession>
<feature type="binding site" evidence="18">
    <location>
        <position position="89"/>
    </location>
    <ligand>
        <name>Ca(2+)</name>
        <dbReference type="ChEBI" id="CHEBI:29108"/>
        <label>1</label>
    </ligand>
</feature>
<evidence type="ECO:0000256" key="2">
    <source>
        <dbReference type="ARBA" id="ARBA00004613"/>
    </source>
</evidence>
<dbReference type="PANTHER" id="PTHR31388">
    <property type="entry name" value="PEROXIDASE 72-RELATED"/>
    <property type="match status" value="1"/>
</dbReference>
<keyword evidence="15 21" id="KW-0376">Hydrogen peroxide</keyword>
<keyword evidence="14" id="KW-0873">Pyrrolidone carboxylic acid</keyword>
<dbReference type="PANTHER" id="PTHR31388:SF48">
    <property type="entry name" value="PEROXIDASE 70"/>
    <property type="match status" value="1"/>
</dbReference>
<evidence type="ECO:0000256" key="3">
    <source>
        <dbReference type="ARBA" id="ARBA00006873"/>
    </source>
</evidence>
<keyword evidence="12 20" id="KW-1015">Disulfide bond</keyword>
<dbReference type="EnsemblPlants" id="OB0191G10010.1">
    <property type="protein sequence ID" value="OB0191G10010.1"/>
    <property type="gene ID" value="OB0191G10010"/>
</dbReference>
<feature type="binding site" evidence="18">
    <location>
        <position position="241"/>
    </location>
    <ligand>
        <name>Ca(2+)</name>
        <dbReference type="ChEBI" id="CHEBI:29108"/>
        <label>2</label>
    </ligand>
</feature>
<evidence type="ECO:0000256" key="4">
    <source>
        <dbReference type="ARBA" id="ARBA00012313"/>
    </source>
</evidence>
<feature type="binding site" description="axial binding residue" evidence="18">
    <location>
        <position position="194"/>
    </location>
    <ligand>
        <name>heme b</name>
        <dbReference type="ChEBI" id="CHEBI:60344"/>
    </ligand>
    <ligandPart>
        <name>Fe</name>
        <dbReference type="ChEBI" id="CHEBI:18248"/>
    </ligandPart>
</feature>
<keyword evidence="9 18" id="KW-0106">Calcium</keyword>
<feature type="disulfide bond" evidence="20">
    <location>
        <begin position="122"/>
        <end position="316"/>
    </location>
</feature>
<feature type="binding site" evidence="18">
    <location>
        <position position="246"/>
    </location>
    <ligand>
        <name>Ca(2+)</name>
        <dbReference type="ChEBI" id="CHEBI:29108"/>
        <label>2</label>
    </ligand>
</feature>
<evidence type="ECO:0000256" key="20">
    <source>
        <dbReference type="PIRSR" id="PIRSR600823-5"/>
    </source>
</evidence>
<evidence type="ECO:0000256" key="13">
    <source>
        <dbReference type="ARBA" id="ARBA00023180"/>
    </source>
</evidence>
<dbReference type="FunFam" id="1.10.420.10:FF:000006">
    <property type="entry name" value="Peroxidase"/>
    <property type="match status" value="1"/>
</dbReference>
<dbReference type="GO" id="GO:0046872">
    <property type="term" value="F:metal ion binding"/>
    <property type="evidence" value="ECO:0007669"/>
    <property type="project" value="UniProtKB-UniRule"/>
</dbReference>
<comment type="similarity">
    <text evidence="21">Belongs to the peroxidase family. Classical plant (class III) peroxidase subfamily.</text>
</comment>
<feature type="binding site" evidence="17">
    <location>
        <position position="164"/>
    </location>
    <ligand>
        <name>substrate</name>
    </ligand>
</feature>
<keyword evidence="5 21" id="KW-0575">Peroxidase</keyword>
<keyword evidence="7 18" id="KW-0479">Metal-binding</keyword>
<dbReference type="InterPro" id="IPR002016">
    <property type="entry name" value="Haem_peroxidase"/>
</dbReference>
<dbReference type="Gene3D" id="1.10.520.10">
    <property type="match status" value="1"/>
</dbReference>
<dbReference type="InterPro" id="IPR010255">
    <property type="entry name" value="Haem_peroxidase_sf"/>
</dbReference>
<evidence type="ECO:0000256" key="19">
    <source>
        <dbReference type="PIRSR" id="PIRSR600823-4"/>
    </source>
</evidence>
<dbReference type="Gene3D" id="1.10.420.10">
    <property type="entry name" value="Peroxidase, domain 2"/>
    <property type="match status" value="1"/>
</dbReference>
<dbReference type="Gramene" id="OB0191G10010.1">
    <property type="protein sequence ID" value="OB0191G10010.1"/>
    <property type="gene ID" value="OB0191G10010"/>
</dbReference>
<dbReference type="SUPFAM" id="SSF48113">
    <property type="entry name" value="Heme-dependent peroxidases"/>
    <property type="match status" value="1"/>
</dbReference>
<feature type="binding site" evidence="18">
    <location>
        <position position="77"/>
    </location>
    <ligand>
        <name>Ca(2+)</name>
        <dbReference type="ChEBI" id="CHEBI:29108"/>
        <label>1</label>
    </ligand>
</feature>
<name>J3KVH5_ORYBR</name>
<dbReference type="STRING" id="4533.J3KVH5"/>
<evidence type="ECO:0000256" key="18">
    <source>
        <dbReference type="PIRSR" id="PIRSR600823-3"/>
    </source>
</evidence>
<evidence type="ECO:0000256" key="16">
    <source>
        <dbReference type="PIRSR" id="PIRSR600823-1"/>
    </source>
</evidence>
<dbReference type="FunFam" id="1.10.520.10:FF:000009">
    <property type="entry name" value="Peroxidase"/>
    <property type="match status" value="1"/>
</dbReference>
<feature type="binding site" evidence="18">
    <location>
        <position position="73"/>
    </location>
    <ligand>
        <name>Ca(2+)</name>
        <dbReference type="ChEBI" id="CHEBI:29108"/>
        <label>1</label>
    </ligand>
</feature>
<dbReference type="PROSITE" id="PS50873">
    <property type="entry name" value="PEROXIDASE_4"/>
    <property type="match status" value="1"/>
</dbReference>
<dbReference type="OMA" id="AACTNFR"/>
<dbReference type="GO" id="GO:0042744">
    <property type="term" value="P:hydrogen peroxide catabolic process"/>
    <property type="evidence" value="ECO:0007669"/>
    <property type="project" value="UniProtKB-KW"/>
</dbReference>
<evidence type="ECO:0000256" key="5">
    <source>
        <dbReference type="ARBA" id="ARBA00022559"/>
    </source>
</evidence>
<evidence type="ECO:0000256" key="11">
    <source>
        <dbReference type="ARBA" id="ARBA00023004"/>
    </source>
</evidence>
<keyword evidence="8 21" id="KW-0732">Signal</keyword>
<feature type="binding site" evidence="18">
    <location>
        <position position="75"/>
    </location>
    <ligand>
        <name>Ca(2+)</name>
        <dbReference type="ChEBI" id="CHEBI:29108"/>
        <label>1</label>
    </ligand>
</feature>
<keyword evidence="13" id="KW-0325">Glycoprotein</keyword>
<feature type="active site" description="Proton acceptor" evidence="16">
    <location>
        <position position="67"/>
    </location>
</feature>
<evidence type="ECO:0000313" key="24">
    <source>
        <dbReference type="Proteomes" id="UP000006038"/>
    </source>
</evidence>
<dbReference type="PROSITE" id="PS00436">
    <property type="entry name" value="PEROXIDASE_2"/>
    <property type="match status" value="1"/>
</dbReference>
<dbReference type="GO" id="GO:0005576">
    <property type="term" value="C:extracellular region"/>
    <property type="evidence" value="ECO:0007669"/>
    <property type="project" value="UniProtKB-SubCell"/>
</dbReference>
<dbReference type="PRINTS" id="PR00458">
    <property type="entry name" value="PEROXIDASE"/>
</dbReference>
<dbReference type="PROSITE" id="PS00435">
    <property type="entry name" value="PEROXIDASE_1"/>
    <property type="match status" value="1"/>
</dbReference>
<evidence type="ECO:0000256" key="12">
    <source>
        <dbReference type="ARBA" id="ARBA00023157"/>
    </source>
</evidence>
<dbReference type="InterPro" id="IPR019793">
    <property type="entry name" value="Peroxidases_heam-ligand_BS"/>
</dbReference>
<gene>
    <name evidence="23" type="primary">LOC121053864</name>
</gene>
<comment type="catalytic activity">
    <reaction evidence="1 21">
        <text>2 a phenolic donor + H2O2 = 2 a phenolic radical donor + 2 H2O</text>
        <dbReference type="Rhea" id="RHEA:56136"/>
        <dbReference type="ChEBI" id="CHEBI:15377"/>
        <dbReference type="ChEBI" id="CHEBI:16240"/>
        <dbReference type="ChEBI" id="CHEBI:139520"/>
        <dbReference type="ChEBI" id="CHEBI:139521"/>
        <dbReference type="EC" id="1.11.1.7"/>
    </reaction>
</comment>
<feature type="binding site" evidence="18">
    <location>
        <position position="239"/>
    </location>
    <ligand>
        <name>Ca(2+)</name>
        <dbReference type="ChEBI" id="CHEBI:29108"/>
        <label>2</label>
    </ligand>
</feature>
<dbReference type="Pfam" id="PF00141">
    <property type="entry name" value="peroxidase"/>
    <property type="match status" value="1"/>
</dbReference>
<evidence type="ECO:0000256" key="15">
    <source>
        <dbReference type="ARBA" id="ARBA00023324"/>
    </source>
</evidence>
<evidence type="ECO:0000256" key="7">
    <source>
        <dbReference type="ARBA" id="ARBA00022723"/>
    </source>
</evidence>
<evidence type="ECO:0000259" key="22">
    <source>
        <dbReference type="PROSITE" id="PS50873"/>
    </source>
</evidence>
<dbReference type="PRINTS" id="PR00461">
    <property type="entry name" value="PLPEROXIDASE"/>
</dbReference>
<dbReference type="InterPro" id="IPR019794">
    <property type="entry name" value="Peroxidases_AS"/>
</dbReference>
<comment type="similarity">
    <text evidence="3">Belongs to the peroxidase family. Ascorbate peroxidase subfamily.</text>
</comment>
<evidence type="ECO:0000256" key="10">
    <source>
        <dbReference type="ARBA" id="ARBA00023002"/>
    </source>
</evidence>
<dbReference type="eggNOG" id="ENOG502QU1K">
    <property type="taxonomic scope" value="Eukaryota"/>
</dbReference>
<comment type="function">
    <text evidence="21">Removal of H(2)O(2), oxidation of toxic reductants, biosynthesis and degradation of lignin, suberization, auxin catabolism, response to environmental stresses such as wounding, pathogen attack and oxidative stress.</text>
</comment>
<feature type="binding site" evidence="18">
    <location>
        <position position="195"/>
    </location>
    <ligand>
        <name>Ca(2+)</name>
        <dbReference type="ChEBI" id="CHEBI:29108"/>
        <label>2</label>
    </ligand>
</feature>
<feature type="signal peptide" evidence="21">
    <location>
        <begin position="1"/>
        <end position="25"/>
    </location>
</feature>
<evidence type="ECO:0000313" key="23">
    <source>
        <dbReference type="EnsemblPlants" id="OB0191G10010.1"/>
    </source>
</evidence>
<keyword evidence="21" id="KW-0964">Secreted</keyword>
<dbReference type="AlphaFoldDB" id="J3KVH5"/>
<keyword evidence="10 21" id="KW-0560">Oxidoreductase</keyword>
<feature type="domain" description="Plant heme peroxidase family profile" evidence="22">
    <location>
        <begin position="26"/>
        <end position="320"/>
    </location>
</feature>
<protein>
    <recommendedName>
        <fullName evidence="4 21">Peroxidase</fullName>
        <ecNumber evidence="4 21">1.11.1.7</ecNumber>
    </recommendedName>
</protein>
<dbReference type="OrthoDB" id="2113341at2759"/>
<dbReference type="CDD" id="cd00693">
    <property type="entry name" value="secretory_peroxidase"/>
    <property type="match status" value="1"/>
</dbReference>
<evidence type="ECO:0000256" key="1">
    <source>
        <dbReference type="ARBA" id="ARBA00000189"/>
    </source>
</evidence>
<feature type="binding site" evidence="18">
    <location>
        <position position="71"/>
    </location>
    <ligand>
        <name>Ca(2+)</name>
        <dbReference type="ChEBI" id="CHEBI:29108"/>
        <label>1</label>
    </ligand>
</feature>
<dbReference type="GO" id="GO:0020037">
    <property type="term" value="F:heme binding"/>
    <property type="evidence" value="ECO:0007669"/>
    <property type="project" value="UniProtKB-UniRule"/>
</dbReference>
<evidence type="ECO:0000256" key="8">
    <source>
        <dbReference type="ARBA" id="ARBA00022729"/>
    </source>
</evidence>
<keyword evidence="24" id="KW-1185">Reference proteome</keyword>
<reference evidence="23" key="1">
    <citation type="submission" date="2015-06" db="UniProtKB">
        <authorList>
            <consortium name="EnsemblPlants"/>
        </authorList>
    </citation>
    <scope>IDENTIFICATION</scope>
</reference>
<feature type="disulfide bond" evidence="20">
    <location>
        <begin position="69"/>
        <end position="74"/>
    </location>
</feature>
<dbReference type="KEGG" id="obr:102718052"/>
<feature type="site" description="Transition state stabilizer" evidence="19">
    <location>
        <position position="63"/>
    </location>
</feature>
<sequence length="320" mass="33135">MASSCSVVVTAIVVVVLGMAAAASAQLSATFYDSSCPRALSIIRSAVNAAVARETRMGASLLRLHFHDCFVQGCDASVLLADAPNFSGEQGAFPNANSLRGLDVVDTIKSQLEASCRQTVSCADILAVAARDSVVALGGPSYPVLLGRRDGTTAVQMQANIDLPAPTTNLGNLVTTFARRGFNSSEMVVLSGGHTIGAAQCTNFRSRIYGETNIDSAFAAALRGSCPQAGGNANLGALDSTPNAFDNAFFRDLMLGRGLLHSDQQLYAGDGTGTDAFVRNYASNSAQFFSDFAAAMAKVGGLGVLTGSQGQVRLNCSRVN</sequence>
<feature type="disulfide bond" evidence="20">
    <location>
        <begin position="36"/>
        <end position="116"/>
    </location>
</feature>
<feature type="disulfide bond" evidence="20">
    <location>
        <begin position="201"/>
        <end position="226"/>
    </location>
</feature>
<comment type="cofactor">
    <cofactor evidence="18 21">
        <name>Ca(2+)</name>
        <dbReference type="ChEBI" id="CHEBI:29108"/>
    </cofactor>
    <text evidence="18 21">Binds 2 calcium ions per subunit.</text>
</comment>
<dbReference type="HOGENOM" id="CLU_010543_0_0_1"/>
<evidence type="ECO:0000256" key="9">
    <source>
        <dbReference type="ARBA" id="ARBA00022837"/>
    </source>
</evidence>
<evidence type="ECO:0000256" key="6">
    <source>
        <dbReference type="ARBA" id="ARBA00022617"/>
    </source>
</evidence>
<evidence type="ECO:0000256" key="21">
    <source>
        <dbReference type="RuleBase" id="RU362060"/>
    </source>
</evidence>
<dbReference type="GO" id="GO:0140825">
    <property type="term" value="F:lactoperoxidase activity"/>
    <property type="evidence" value="ECO:0007669"/>
    <property type="project" value="UniProtKB-EC"/>
</dbReference>
<feature type="chain" id="PRO_5005136606" description="Peroxidase" evidence="21">
    <location>
        <begin position="26"/>
        <end position="320"/>
    </location>
</feature>
<comment type="cofactor">
    <cofactor evidence="18 21">
        <name>heme b</name>
        <dbReference type="ChEBI" id="CHEBI:60344"/>
    </cofactor>
    <text evidence="18 21">Binds 1 heme b (iron(II)-protoporphyrin IX) group per subunit.</text>
</comment>
<dbReference type="GO" id="GO:0006979">
    <property type="term" value="P:response to oxidative stress"/>
    <property type="evidence" value="ECO:0007669"/>
    <property type="project" value="UniProtKB-UniRule"/>
</dbReference>